<proteinExistence type="predicted"/>
<dbReference type="CDD" id="cd04301">
    <property type="entry name" value="NAT_SF"/>
    <property type="match status" value="1"/>
</dbReference>
<dbReference type="InterPro" id="IPR000182">
    <property type="entry name" value="GNAT_dom"/>
</dbReference>
<dbReference type="RefSeq" id="WP_009677283.1">
    <property type="nucleotide sequence ID" value="NZ_AEUD01000001.1"/>
</dbReference>
<gene>
    <name evidence="4" type="ORF">SCNU_00030</name>
</gene>
<evidence type="ECO:0000313" key="4">
    <source>
        <dbReference type="EMBL" id="EGD56718.1"/>
    </source>
</evidence>
<dbReference type="EMBL" id="AEUD01000001">
    <property type="protein sequence ID" value="EGD56718.1"/>
    <property type="molecule type" value="Genomic_DNA"/>
</dbReference>
<protein>
    <submittedName>
        <fullName evidence="4">GCN5-related N-acetyltransferase</fullName>
    </submittedName>
</protein>
<keyword evidence="5" id="KW-1185">Reference proteome</keyword>
<dbReference type="Proteomes" id="UP000035065">
    <property type="component" value="Unassembled WGS sequence"/>
</dbReference>
<dbReference type="eggNOG" id="COG1247">
    <property type="taxonomic scope" value="Bacteria"/>
</dbReference>
<dbReference type="PANTHER" id="PTHR43877">
    <property type="entry name" value="AMINOALKYLPHOSPHONATE N-ACETYLTRANSFERASE-RELATED-RELATED"/>
    <property type="match status" value="1"/>
</dbReference>
<comment type="caution">
    <text evidence="4">The sequence shown here is derived from an EMBL/GenBank/DDBJ whole genome shotgun (WGS) entry which is preliminary data.</text>
</comment>
<dbReference type="GO" id="GO:0016747">
    <property type="term" value="F:acyltransferase activity, transferring groups other than amino-acyl groups"/>
    <property type="evidence" value="ECO:0007669"/>
    <property type="project" value="InterPro"/>
</dbReference>
<evidence type="ECO:0000256" key="1">
    <source>
        <dbReference type="ARBA" id="ARBA00022679"/>
    </source>
</evidence>
<evidence type="ECO:0000256" key="2">
    <source>
        <dbReference type="ARBA" id="ARBA00023315"/>
    </source>
</evidence>
<dbReference type="OrthoDB" id="8221829at2"/>
<feature type="domain" description="N-acetyltransferase" evidence="3">
    <location>
        <begin position="1"/>
        <end position="149"/>
    </location>
</feature>
<dbReference type="PROSITE" id="PS51186">
    <property type="entry name" value="GNAT"/>
    <property type="match status" value="1"/>
</dbReference>
<evidence type="ECO:0000259" key="3">
    <source>
        <dbReference type="PROSITE" id="PS51186"/>
    </source>
</evidence>
<sequence>MEIRDLTPEDAGRLAAMFARLSDLDMTLIRENVHDRPTVDRMAAESSLRWIAVDGDRAVGWAAVHRLPGWSDHVGELRIVVDPGERGAGIGRSLTQQALRVGFGEGLTKVVIELSTDQEPVIEMFASLGFNGEALLRDHIRDREGRLHDLIVLAHHVQDGLGTLDAIGIADALA</sequence>
<keyword evidence="1 4" id="KW-0808">Transferase</keyword>
<dbReference type="PANTHER" id="PTHR43877:SF1">
    <property type="entry name" value="ACETYLTRANSFERASE"/>
    <property type="match status" value="1"/>
</dbReference>
<dbReference type="AlphaFoldDB" id="F1YE85"/>
<dbReference type="InterPro" id="IPR016181">
    <property type="entry name" value="Acyl_CoA_acyltransferase"/>
</dbReference>
<dbReference type="SUPFAM" id="SSF55729">
    <property type="entry name" value="Acyl-CoA N-acyltransferases (Nat)"/>
    <property type="match status" value="1"/>
</dbReference>
<keyword evidence="2" id="KW-0012">Acyltransferase</keyword>
<dbReference type="InterPro" id="IPR050832">
    <property type="entry name" value="Bact_Acetyltransf"/>
</dbReference>
<dbReference type="Gene3D" id="3.40.630.30">
    <property type="match status" value="1"/>
</dbReference>
<reference evidence="4 5" key="1">
    <citation type="journal article" date="2011" name="J. Bacteriol.">
        <title>Draft Genome Sequence of Gordonia neofelifaecis NRRL B-59395, a Cholesterol-Degrading Actinomycete.</title>
        <authorList>
            <person name="Ge F."/>
            <person name="Li W."/>
            <person name="Chen G."/>
            <person name="Liu Y."/>
            <person name="Zhang G."/>
            <person name="Yong B."/>
            <person name="Wang Q."/>
            <person name="Wang N."/>
            <person name="Huang Z."/>
            <person name="Li W."/>
            <person name="Wang J."/>
            <person name="Wu C."/>
            <person name="Xie Q."/>
            <person name="Liu G."/>
        </authorList>
    </citation>
    <scope>NUCLEOTIDE SEQUENCE [LARGE SCALE GENOMIC DNA]</scope>
    <source>
        <strain evidence="4 5">NRRL B-59395</strain>
    </source>
</reference>
<dbReference type="STRING" id="644548.SCNU_00030"/>
<accession>F1YE85</accession>
<name>F1YE85_9ACTN</name>
<organism evidence="4 5">
    <name type="scientific">Gordonia neofelifaecis NRRL B-59395</name>
    <dbReference type="NCBI Taxonomy" id="644548"/>
    <lineage>
        <taxon>Bacteria</taxon>
        <taxon>Bacillati</taxon>
        <taxon>Actinomycetota</taxon>
        <taxon>Actinomycetes</taxon>
        <taxon>Mycobacteriales</taxon>
        <taxon>Gordoniaceae</taxon>
        <taxon>Gordonia</taxon>
    </lineage>
</organism>
<dbReference type="Pfam" id="PF00583">
    <property type="entry name" value="Acetyltransf_1"/>
    <property type="match status" value="1"/>
</dbReference>
<evidence type="ECO:0000313" key="5">
    <source>
        <dbReference type="Proteomes" id="UP000035065"/>
    </source>
</evidence>